<feature type="transmembrane region" description="Helical" evidence="6">
    <location>
        <begin position="34"/>
        <end position="56"/>
    </location>
</feature>
<keyword evidence="4 6" id="KW-1133">Transmembrane helix</keyword>
<dbReference type="Pfam" id="PF00950">
    <property type="entry name" value="ABC-3"/>
    <property type="match status" value="1"/>
</dbReference>
<protein>
    <recommendedName>
        <fullName evidence="8">Metal ABC transporter permease</fullName>
    </recommendedName>
</protein>
<reference evidence="7" key="1">
    <citation type="journal article" date="2015" name="Nature">
        <title>Complex archaea that bridge the gap between prokaryotes and eukaryotes.</title>
        <authorList>
            <person name="Spang A."/>
            <person name="Saw J.H."/>
            <person name="Jorgensen S.L."/>
            <person name="Zaremba-Niedzwiedzka K."/>
            <person name="Martijn J."/>
            <person name="Lind A.E."/>
            <person name="van Eijk R."/>
            <person name="Schleper C."/>
            <person name="Guy L."/>
            <person name="Ettema T.J."/>
        </authorList>
    </citation>
    <scope>NUCLEOTIDE SEQUENCE</scope>
</reference>
<evidence type="ECO:0000256" key="4">
    <source>
        <dbReference type="ARBA" id="ARBA00022989"/>
    </source>
</evidence>
<dbReference type="PANTHER" id="PTHR30477">
    <property type="entry name" value="ABC-TRANSPORTER METAL-BINDING PROTEIN"/>
    <property type="match status" value="1"/>
</dbReference>
<evidence type="ECO:0000256" key="2">
    <source>
        <dbReference type="ARBA" id="ARBA00008034"/>
    </source>
</evidence>
<proteinExistence type="inferred from homology"/>
<feature type="transmembrane region" description="Helical" evidence="6">
    <location>
        <begin position="198"/>
        <end position="219"/>
    </location>
</feature>
<evidence type="ECO:0000256" key="6">
    <source>
        <dbReference type="SAM" id="Phobius"/>
    </source>
</evidence>
<evidence type="ECO:0000256" key="1">
    <source>
        <dbReference type="ARBA" id="ARBA00004141"/>
    </source>
</evidence>
<keyword evidence="3 6" id="KW-0812">Transmembrane</keyword>
<feature type="transmembrane region" description="Helical" evidence="6">
    <location>
        <begin position="68"/>
        <end position="87"/>
    </location>
</feature>
<feature type="non-terminal residue" evidence="7">
    <location>
        <position position="1"/>
    </location>
</feature>
<dbReference type="GO" id="GO:0055085">
    <property type="term" value="P:transmembrane transport"/>
    <property type="evidence" value="ECO:0007669"/>
    <property type="project" value="InterPro"/>
</dbReference>
<evidence type="ECO:0000313" key="7">
    <source>
        <dbReference type="EMBL" id="KKL55159.1"/>
    </source>
</evidence>
<name>A0A0F9D0T6_9ZZZZ</name>
<comment type="subcellular location">
    <subcellularLocation>
        <location evidence="1">Membrane</location>
        <topology evidence="1">Multi-pass membrane protein</topology>
    </subcellularLocation>
</comment>
<feature type="transmembrane region" description="Helical" evidence="6">
    <location>
        <begin position="6"/>
        <end position="27"/>
    </location>
</feature>
<evidence type="ECO:0000256" key="5">
    <source>
        <dbReference type="ARBA" id="ARBA00023136"/>
    </source>
</evidence>
<accession>A0A0F9D0T6</accession>
<comment type="similarity">
    <text evidence="2">Belongs to the ABC-3 integral membrane protein family.</text>
</comment>
<evidence type="ECO:0008006" key="8">
    <source>
        <dbReference type="Google" id="ProtNLM"/>
    </source>
</evidence>
<comment type="caution">
    <text evidence="7">The sequence shown here is derived from an EMBL/GenBank/DDBJ whole genome shotgun (WGS) entry which is preliminary data.</text>
</comment>
<dbReference type="InterPro" id="IPR037294">
    <property type="entry name" value="ABC_BtuC-like"/>
</dbReference>
<feature type="transmembrane region" description="Helical" evidence="6">
    <location>
        <begin position="99"/>
        <end position="129"/>
    </location>
</feature>
<dbReference type="PANTHER" id="PTHR30477:SF18">
    <property type="entry name" value="METAL TRANSPORT SYSTEM MEMBRANE PROTEIN CT_417-RELATED"/>
    <property type="match status" value="1"/>
</dbReference>
<dbReference type="GO" id="GO:0043190">
    <property type="term" value="C:ATP-binding cassette (ABC) transporter complex"/>
    <property type="evidence" value="ECO:0007669"/>
    <property type="project" value="InterPro"/>
</dbReference>
<dbReference type="EMBL" id="LAZR01030939">
    <property type="protein sequence ID" value="KKL55159.1"/>
    <property type="molecule type" value="Genomic_DNA"/>
</dbReference>
<dbReference type="GO" id="GO:0010043">
    <property type="term" value="P:response to zinc ion"/>
    <property type="evidence" value="ECO:0007669"/>
    <property type="project" value="TreeGrafter"/>
</dbReference>
<gene>
    <name evidence="7" type="ORF">LCGC14_2258180</name>
</gene>
<keyword evidence="5 6" id="KW-0472">Membrane</keyword>
<dbReference type="InterPro" id="IPR001626">
    <property type="entry name" value="ABC_TroCD"/>
</dbReference>
<dbReference type="AlphaFoldDB" id="A0A0F9D0T6"/>
<organism evidence="7">
    <name type="scientific">marine sediment metagenome</name>
    <dbReference type="NCBI Taxonomy" id="412755"/>
    <lineage>
        <taxon>unclassified sequences</taxon>
        <taxon>metagenomes</taxon>
        <taxon>ecological metagenomes</taxon>
    </lineage>
</organism>
<evidence type="ECO:0000256" key="3">
    <source>
        <dbReference type="ARBA" id="ARBA00022692"/>
    </source>
</evidence>
<feature type="transmembrane region" description="Helical" evidence="6">
    <location>
        <begin position="153"/>
        <end position="186"/>
    </location>
</feature>
<dbReference type="SUPFAM" id="SSF81345">
    <property type="entry name" value="ABC transporter involved in vitamin B12 uptake, BtuC"/>
    <property type="match status" value="1"/>
</dbReference>
<sequence>VICGIIGTLVVVNRLVFLSGGIAHAAFGGIGLSFFLGLPVMAVTLCFSFVVALILAGVTLKAKHRSDTIVGVLWAVGMALGVIFLDLTPGYNVDLMSYLFGSILMVTYFDLLVMVVVAAMVLLITGYYYQDFLAMSYDEEFARLRNVPVKPLYFLLVCMIALSVVVIIRVVGLILIIALLTIPPYIAEKYATSLRTMMFFSALLSCLFASSGLLLSYFLNVTSGAAIIMVAAAGFFISLLLDRLFTRRASMISVSMDN</sequence>
<feature type="transmembrane region" description="Helical" evidence="6">
    <location>
        <begin position="225"/>
        <end position="245"/>
    </location>
</feature>
<dbReference type="Gene3D" id="1.10.3470.10">
    <property type="entry name" value="ABC transporter involved in vitamin B12 uptake, BtuC"/>
    <property type="match status" value="1"/>
</dbReference>